<proteinExistence type="inferred from homology"/>
<comment type="subcellular location">
    <subcellularLocation>
        <location evidence="1">Nucleus</location>
    </subcellularLocation>
</comment>
<keyword evidence="5" id="KW-0539">Nucleus</keyword>
<gene>
    <name evidence="6" type="ORF">BXYJ_LOCUS5320</name>
</gene>
<evidence type="ECO:0000313" key="8">
    <source>
        <dbReference type="Proteomes" id="UP000659654"/>
    </source>
</evidence>
<evidence type="ECO:0000313" key="9">
    <source>
        <dbReference type="WBParaSite" id="BXY_1570300.1"/>
    </source>
</evidence>
<dbReference type="GO" id="GO:0016592">
    <property type="term" value="C:mediator complex"/>
    <property type="evidence" value="ECO:0007669"/>
    <property type="project" value="InterPro"/>
</dbReference>
<keyword evidence="8" id="KW-1185">Reference proteome</keyword>
<dbReference type="EMBL" id="CAJFCV020000002">
    <property type="protein sequence ID" value="CAG9102067.1"/>
    <property type="molecule type" value="Genomic_DNA"/>
</dbReference>
<keyword evidence="4" id="KW-0804">Transcription</keyword>
<sequence length="327" mass="38748">MQNQAAPHANEPRTNFAALLEKDRRTLSKIRTVVLKLNEYVEKNCVGENLTVDEVKSRFKKLSDTIERDYESIEQNAMKLMALTQDNHNHSQQMNRLNNFLMESLCDTGTKGIYEKAQQLTSTSESTFFEYLNYAYEFMKTTAPPSKPRRLDDGNRLHAVNWRNQQLFEEGFDIFKKFNKRILINWLEKSKFGGILEVRLMNGDKGIVCMMKWLFVVYNGQFEYVHIIAPFEDYTYQDDNRKRVDLSVESKYEIYRRLTHQANVVLPQYASFTADHRNYISHIMQQYFFKMTSFDEVCFQCKKHLKDFQPPIIDPRTAKKPFHESCR</sequence>
<dbReference type="SMR" id="A0A1I7SRN7"/>
<organism evidence="7 9">
    <name type="scientific">Bursaphelenchus xylophilus</name>
    <name type="common">Pinewood nematode worm</name>
    <name type="synonym">Aphelenchoides xylophilus</name>
    <dbReference type="NCBI Taxonomy" id="6326"/>
    <lineage>
        <taxon>Eukaryota</taxon>
        <taxon>Metazoa</taxon>
        <taxon>Ecdysozoa</taxon>
        <taxon>Nematoda</taxon>
        <taxon>Chromadorea</taxon>
        <taxon>Rhabditida</taxon>
        <taxon>Tylenchina</taxon>
        <taxon>Tylenchomorpha</taxon>
        <taxon>Aphelenchoidea</taxon>
        <taxon>Aphelenchoididae</taxon>
        <taxon>Bursaphelenchus</taxon>
    </lineage>
</organism>
<dbReference type="AlphaFoldDB" id="A0A1I7SRN7"/>
<name>A0A1I7SRN7_BURXY</name>
<evidence type="ECO:0000256" key="5">
    <source>
        <dbReference type="ARBA" id="ARBA00023242"/>
    </source>
</evidence>
<evidence type="ECO:0000256" key="1">
    <source>
        <dbReference type="ARBA" id="ARBA00004123"/>
    </source>
</evidence>
<reference evidence="6" key="2">
    <citation type="submission" date="2020-09" db="EMBL/GenBank/DDBJ databases">
        <authorList>
            <person name="Kikuchi T."/>
        </authorList>
    </citation>
    <scope>NUCLEOTIDE SEQUENCE</scope>
    <source>
        <strain evidence="6">Ka4C1</strain>
    </source>
</reference>
<dbReference type="Proteomes" id="UP000659654">
    <property type="component" value="Unassembled WGS sequence"/>
</dbReference>
<dbReference type="Proteomes" id="UP000582659">
    <property type="component" value="Unassembled WGS sequence"/>
</dbReference>
<dbReference type="eggNOG" id="ENOG502S86M">
    <property type="taxonomic scope" value="Eukaryota"/>
</dbReference>
<keyword evidence="3" id="KW-0805">Transcription regulation</keyword>
<protein>
    <submittedName>
        <fullName evidence="6">(pine wood nematode) hypothetical protein</fullName>
    </submittedName>
</protein>
<reference evidence="9" key="1">
    <citation type="submission" date="2016-11" db="UniProtKB">
        <authorList>
            <consortium name="WormBaseParasite"/>
        </authorList>
    </citation>
    <scope>IDENTIFICATION</scope>
</reference>
<accession>A0A1I7SRN7</accession>
<dbReference type="OrthoDB" id="5864140at2759"/>
<dbReference type="InterPro" id="IPR021627">
    <property type="entry name" value="Mediator_Med27"/>
</dbReference>
<dbReference type="EMBL" id="CAJFDI010000002">
    <property type="protein sequence ID" value="CAD5217927.1"/>
    <property type="molecule type" value="Genomic_DNA"/>
</dbReference>
<evidence type="ECO:0000256" key="2">
    <source>
        <dbReference type="ARBA" id="ARBA00008048"/>
    </source>
</evidence>
<comment type="similarity">
    <text evidence="2">Belongs to the Mediator complex subunit 27 family.</text>
</comment>
<dbReference type="Pfam" id="PF11571">
    <property type="entry name" value="Med27"/>
    <property type="match status" value="1"/>
</dbReference>
<evidence type="ECO:0000313" key="6">
    <source>
        <dbReference type="EMBL" id="CAD5217927.1"/>
    </source>
</evidence>
<dbReference type="WBParaSite" id="BXY_1570300.1">
    <property type="protein sequence ID" value="BXY_1570300.1"/>
    <property type="gene ID" value="BXY_1570300"/>
</dbReference>
<evidence type="ECO:0000256" key="4">
    <source>
        <dbReference type="ARBA" id="ARBA00023163"/>
    </source>
</evidence>
<dbReference type="Proteomes" id="UP000095284">
    <property type="component" value="Unplaced"/>
</dbReference>
<evidence type="ECO:0000256" key="3">
    <source>
        <dbReference type="ARBA" id="ARBA00023015"/>
    </source>
</evidence>
<evidence type="ECO:0000313" key="7">
    <source>
        <dbReference type="Proteomes" id="UP000095284"/>
    </source>
</evidence>